<feature type="domain" description="NAD-dependent epimerase/dehydratase" evidence="3">
    <location>
        <begin position="7"/>
        <end position="227"/>
    </location>
</feature>
<dbReference type="InterPro" id="IPR001509">
    <property type="entry name" value="Epimerase_deHydtase"/>
</dbReference>
<proteinExistence type="inferred from homology"/>
<dbReference type="PANTHER" id="PTHR43000">
    <property type="entry name" value="DTDP-D-GLUCOSE 4,6-DEHYDRATASE-RELATED"/>
    <property type="match status" value="1"/>
</dbReference>
<dbReference type="AlphaFoldDB" id="A0AA42H6V5"/>
<name>A0AA42H6V5_STUST</name>
<evidence type="ECO:0000256" key="1">
    <source>
        <dbReference type="ARBA" id="ARBA00005125"/>
    </source>
</evidence>
<sequence>MTTKQKVLVTGGSGFVGAALLRRLATQPGLEVLGWVRRSDASLPAGVVPVPASRERLFAAEAAPEKLDVLVHCAGRAHVLQERSTDPLAEYRQVNLELTVELAREAARLGARRFVFVSTIKVNGEQTSLKPFTASDVAAPVDPYALSKLEAEQALGTLAAETGMEIVIVRPPLIYGPGVKANFLSLFRAVQHGWPLPLGGVRNRRSLVALDNLVDLLVVCMDHPAAANQVLLISDGEPMSTPELLRGIGRALGRPARLVGVPPVWLKAGASLVRRPAIYERLCGSLEVDDAATRQLLQWRPPVSVDQALAATARWFLAERHL</sequence>
<evidence type="ECO:0000259" key="3">
    <source>
        <dbReference type="Pfam" id="PF01370"/>
    </source>
</evidence>
<gene>
    <name evidence="4" type="ORF">N7335_02750</name>
</gene>
<dbReference type="CDD" id="cd05232">
    <property type="entry name" value="UDP_G4E_4_SDR_e"/>
    <property type="match status" value="1"/>
</dbReference>
<dbReference type="InterPro" id="IPR036291">
    <property type="entry name" value="NAD(P)-bd_dom_sf"/>
</dbReference>
<evidence type="ECO:0000313" key="4">
    <source>
        <dbReference type="EMBL" id="MDH0145305.1"/>
    </source>
</evidence>
<organism evidence="4 5">
    <name type="scientific">Stutzerimonas stutzeri</name>
    <name type="common">Pseudomonas stutzeri</name>
    <dbReference type="NCBI Taxonomy" id="316"/>
    <lineage>
        <taxon>Bacteria</taxon>
        <taxon>Pseudomonadati</taxon>
        <taxon>Pseudomonadota</taxon>
        <taxon>Gammaproteobacteria</taxon>
        <taxon>Pseudomonadales</taxon>
        <taxon>Pseudomonadaceae</taxon>
        <taxon>Stutzerimonas</taxon>
    </lineage>
</organism>
<evidence type="ECO:0000256" key="2">
    <source>
        <dbReference type="ARBA" id="ARBA00007637"/>
    </source>
</evidence>
<dbReference type="PRINTS" id="PR00081">
    <property type="entry name" value="GDHRDH"/>
</dbReference>
<dbReference type="RefSeq" id="WP_279648001.1">
    <property type="nucleotide sequence ID" value="NZ_JAODZE010000002.1"/>
</dbReference>
<accession>A0AA42H6V5</accession>
<comment type="caution">
    <text evidence="4">The sequence shown here is derived from an EMBL/GenBank/DDBJ whole genome shotgun (WGS) entry which is preliminary data.</text>
</comment>
<evidence type="ECO:0000313" key="5">
    <source>
        <dbReference type="Proteomes" id="UP001158076"/>
    </source>
</evidence>
<comment type="pathway">
    <text evidence="1">Bacterial outer membrane biogenesis; LPS O-antigen biosynthesis.</text>
</comment>
<protein>
    <submittedName>
        <fullName evidence="4">SDR family oxidoreductase</fullName>
    </submittedName>
</protein>
<dbReference type="Proteomes" id="UP001158076">
    <property type="component" value="Unassembled WGS sequence"/>
</dbReference>
<dbReference type="SUPFAM" id="SSF51735">
    <property type="entry name" value="NAD(P)-binding Rossmann-fold domains"/>
    <property type="match status" value="1"/>
</dbReference>
<comment type="similarity">
    <text evidence="2">Belongs to the NAD(P)-dependent epimerase/dehydratase family.</text>
</comment>
<dbReference type="Pfam" id="PF01370">
    <property type="entry name" value="Epimerase"/>
    <property type="match status" value="1"/>
</dbReference>
<reference evidence="4" key="1">
    <citation type="submission" date="2022-09" db="EMBL/GenBank/DDBJ databases">
        <title>Intensive care unit water sources are persistently colonized with multi-drug resistant bacteria and are the site of extensive horizontal gene transfer of antibiotic resistance genes.</title>
        <authorList>
            <person name="Diorio-Toth L."/>
        </authorList>
    </citation>
    <scope>NUCLEOTIDE SEQUENCE</scope>
    <source>
        <strain evidence="4">GD04147</strain>
    </source>
</reference>
<dbReference type="InterPro" id="IPR002347">
    <property type="entry name" value="SDR_fam"/>
</dbReference>
<dbReference type="EMBL" id="JAODZE010000002">
    <property type="protein sequence ID" value="MDH0145305.1"/>
    <property type="molecule type" value="Genomic_DNA"/>
</dbReference>
<dbReference type="Gene3D" id="3.40.50.720">
    <property type="entry name" value="NAD(P)-binding Rossmann-like Domain"/>
    <property type="match status" value="1"/>
</dbReference>